<dbReference type="Proteomes" id="UP000050454">
    <property type="component" value="Unassembled WGS sequence"/>
</dbReference>
<dbReference type="PATRIC" id="fig|1605367.3.peg.1643"/>
<gene>
    <name evidence="1" type="ORF">AFM12_01525</name>
</gene>
<comment type="caution">
    <text evidence="1">The sequence shown here is derived from an EMBL/GenBank/DDBJ whole genome shotgun (WGS) entry which is preliminary data.</text>
</comment>
<dbReference type="OrthoDB" id="370799at2"/>
<protein>
    <submittedName>
        <fullName evidence="1">Uncharacterized protein</fullName>
    </submittedName>
</protein>
<reference evidence="1 2" key="1">
    <citation type="submission" date="2015-07" db="EMBL/GenBank/DDBJ databases">
        <title>The draft genome sequence of Leadbetterella sp. JN14-9.</title>
        <authorList>
            <person name="Liu Y."/>
            <person name="Du J."/>
            <person name="Shao Z."/>
        </authorList>
    </citation>
    <scope>NUCLEOTIDE SEQUENCE [LARGE SCALE GENOMIC DNA]</scope>
    <source>
        <strain evidence="1 2">JN14-9</strain>
    </source>
</reference>
<dbReference type="EMBL" id="LGTQ01000005">
    <property type="protein sequence ID" value="KPM49330.1"/>
    <property type="molecule type" value="Genomic_DNA"/>
</dbReference>
<name>A0A0P7BQA8_9BACT</name>
<keyword evidence="2" id="KW-1185">Reference proteome</keyword>
<accession>A0A0P7BQA8</accession>
<sequence>MTNIQEATSENELSNDMLKALWQVKKGNWDRAHEIAQSNEGQFDYDRIHAYLHRVEGDLFNAKWWYRQLGLAFPSITLDEEWELLADQYS</sequence>
<evidence type="ECO:0000313" key="1">
    <source>
        <dbReference type="EMBL" id="KPM49330.1"/>
    </source>
</evidence>
<organism evidence="1 2">
    <name type="scientific">Jiulongibacter sediminis</name>
    <dbReference type="NCBI Taxonomy" id="1605367"/>
    <lineage>
        <taxon>Bacteria</taxon>
        <taxon>Pseudomonadati</taxon>
        <taxon>Bacteroidota</taxon>
        <taxon>Cytophagia</taxon>
        <taxon>Cytophagales</taxon>
        <taxon>Leadbetterellaceae</taxon>
        <taxon>Jiulongibacter</taxon>
    </lineage>
</organism>
<evidence type="ECO:0000313" key="2">
    <source>
        <dbReference type="Proteomes" id="UP000050454"/>
    </source>
</evidence>
<dbReference type="STRING" id="1605367.AFM12_01525"/>
<dbReference type="AlphaFoldDB" id="A0A0P7BQA8"/>
<proteinExistence type="predicted"/>
<dbReference type="RefSeq" id="WP_055143499.1">
    <property type="nucleotide sequence ID" value="NZ_JXSZ01000005.1"/>
</dbReference>